<dbReference type="InterPro" id="IPR001940">
    <property type="entry name" value="Peptidase_S1C"/>
</dbReference>
<dbReference type="Proteomes" id="UP001431010">
    <property type="component" value="Chromosome"/>
</dbReference>
<sequence length="449" mass="47982">MISAFIGIVRALFWRSAIMAALCSAGVAGLPSRAESQPLPGAETVYASAPPRLLQIRTLVADAGRQTSTGSGFLVSADGLAITNYHVVSDAALEPKTYRLEYTGADGTQGAVALLAVDLPNDLALVRVEKQNAPFFGFDKAALDGSLPKGERLYSLGNPLDLGFTIIEGTYNGLVEHSYNDHIHFTGALNPGMSGGPAVNAQGQVVGVNVATRRGGQLISFLVPARFAAALVARGQDAKPAPADLRKDVIAQLVSWRGALYKSLGEEGFRDRVFGSYQAPETRAAWFECWASTNASASPKPRASINSTSCKAEASVYVASDLNTGAVEVSHAYAKSIDLNQFQFATVLTQLAQPRLTLGGSFRKWYTPQHCNEDFVGMAPAAAEHPPLRVIWCAQGYREFDGLYDVAMVAVTQDHADEALVSRLSLQAIAYDDALQLGKSFLERLQAVR</sequence>
<evidence type="ECO:0000313" key="3">
    <source>
        <dbReference type="Proteomes" id="UP001431010"/>
    </source>
</evidence>
<dbReference type="PANTHER" id="PTHR43019">
    <property type="entry name" value="SERINE ENDOPROTEASE DEGS"/>
    <property type="match status" value="1"/>
</dbReference>
<accession>A0ABY3RH78</accession>
<name>A0ABY3RH78_9BRAD</name>
<feature type="signal peptide" evidence="1">
    <location>
        <begin position="1"/>
        <end position="20"/>
    </location>
</feature>
<dbReference type="EMBL" id="CP088156">
    <property type="protein sequence ID" value="UFZ06014.1"/>
    <property type="molecule type" value="Genomic_DNA"/>
</dbReference>
<reference evidence="2" key="1">
    <citation type="journal article" date="2024" name="Antonie Van Leeuwenhoek">
        <title>Bradyrhizobium ontarionense sp. nov., a novel bacterial symbiont isolated from Aeschynomene indica (Indian jointvetch), harbours photosynthesis, nitrogen fixation and nitrous oxide (N2O) reductase genes.</title>
        <authorList>
            <person name="Bromfield E.S.P."/>
            <person name="Cloutier S."/>
        </authorList>
    </citation>
    <scope>NUCLEOTIDE SEQUENCE</scope>
    <source>
        <strain evidence="2">A19</strain>
    </source>
</reference>
<organism evidence="2 3">
    <name type="scientific">Bradyrhizobium ontarionense</name>
    <dbReference type="NCBI Taxonomy" id="2898149"/>
    <lineage>
        <taxon>Bacteria</taxon>
        <taxon>Pseudomonadati</taxon>
        <taxon>Pseudomonadota</taxon>
        <taxon>Alphaproteobacteria</taxon>
        <taxon>Hyphomicrobiales</taxon>
        <taxon>Nitrobacteraceae</taxon>
        <taxon>Bradyrhizobium</taxon>
    </lineage>
</organism>
<dbReference type="Gene3D" id="2.40.10.120">
    <property type="match status" value="1"/>
</dbReference>
<dbReference type="PANTHER" id="PTHR43019:SF23">
    <property type="entry name" value="PROTEASE DO-LIKE 5, CHLOROPLASTIC"/>
    <property type="match status" value="1"/>
</dbReference>
<dbReference type="InterPro" id="IPR009003">
    <property type="entry name" value="Peptidase_S1_PA"/>
</dbReference>
<dbReference type="GO" id="GO:0008233">
    <property type="term" value="F:peptidase activity"/>
    <property type="evidence" value="ECO:0007669"/>
    <property type="project" value="UniProtKB-KW"/>
</dbReference>
<dbReference type="GO" id="GO:0006508">
    <property type="term" value="P:proteolysis"/>
    <property type="evidence" value="ECO:0007669"/>
    <property type="project" value="UniProtKB-KW"/>
</dbReference>
<dbReference type="PRINTS" id="PR00834">
    <property type="entry name" value="PROTEASES2C"/>
</dbReference>
<protein>
    <submittedName>
        <fullName evidence="2">Serine protease</fullName>
    </submittedName>
</protein>
<keyword evidence="3" id="KW-1185">Reference proteome</keyword>
<gene>
    <name evidence="2" type="ORF">LQG66_06810</name>
</gene>
<feature type="chain" id="PRO_5046997053" evidence="1">
    <location>
        <begin position="21"/>
        <end position="449"/>
    </location>
</feature>
<proteinExistence type="predicted"/>
<dbReference type="Pfam" id="PF13365">
    <property type="entry name" value="Trypsin_2"/>
    <property type="match status" value="1"/>
</dbReference>
<keyword evidence="1" id="KW-0732">Signal</keyword>
<evidence type="ECO:0000256" key="1">
    <source>
        <dbReference type="SAM" id="SignalP"/>
    </source>
</evidence>
<keyword evidence="2" id="KW-0645">Protease</keyword>
<keyword evidence="2" id="KW-0378">Hydrolase</keyword>
<evidence type="ECO:0000313" key="2">
    <source>
        <dbReference type="EMBL" id="UFZ06014.1"/>
    </source>
</evidence>
<dbReference type="SUPFAM" id="SSF50494">
    <property type="entry name" value="Trypsin-like serine proteases"/>
    <property type="match status" value="1"/>
</dbReference>